<organism evidence="3 4">
    <name type="scientific">Euroglyphus maynei</name>
    <name type="common">Mayne's house dust mite</name>
    <dbReference type="NCBI Taxonomy" id="6958"/>
    <lineage>
        <taxon>Eukaryota</taxon>
        <taxon>Metazoa</taxon>
        <taxon>Ecdysozoa</taxon>
        <taxon>Arthropoda</taxon>
        <taxon>Chelicerata</taxon>
        <taxon>Arachnida</taxon>
        <taxon>Acari</taxon>
        <taxon>Acariformes</taxon>
        <taxon>Sarcoptiformes</taxon>
        <taxon>Astigmata</taxon>
        <taxon>Psoroptidia</taxon>
        <taxon>Analgoidea</taxon>
        <taxon>Pyroglyphidae</taxon>
        <taxon>Pyroglyphinae</taxon>
        <taxon>Euroglyphus</taxon>
    </lineage>
</organism>
<dbReference type="PROSITE" id="PS50191">
    <property type="entry name" value="CRAL_TRIO"/>
    <property type="match status" value="1"/>
</dbReference>
<dbReference type="EMBL" id="MUJZ01059935">
    <property type="protein sequence ID" value="OTF71639.1"/>
    <property type="molecule type" value="Genomic_DNA"/>
</dbReference>
<dbReference type="Pfam" id="PF00650">
    <property type="entry name" value="CRAL_TRIO"/>
    <property type="match status" value="1"/>
</dbReference>
<gene>
    <name evidence="3" type="ORF">BLA29_002903</name>
</gene>
<dbReference type="Gene3D" id="3.40.525.10">
    <property type="entry name" value="CRAL-TRIO lipid binding domain"/>
    <property type="match status" value="1"/>
</dbReference>
<keyword evidence="1" id="KW-0472">Membrane</keyword>
<reference evidence="3 4" key="1">
    <citation type="submission" date="2017-03" db="EMBL/GenBank/DDBJ databases">
        <title>Genome Survey of Euroglyphus maynei.</title>
        <authorList>
            <person name="Arlian L.G."/>
            <person name="Morgan M.S."/>
            <person name="Rider S.D."/>
        </authorList>
    </citation>
    <scope>NUCLEOTIDE SEQUENCE [LARGE SCALE GENOMIC DNA]</scope>
    <source>
        <strain evidence="3">Arlian Lab</strain>
        <tissue evidence="3">Whole body</tissue>
    </source>
</reference>
<feature type="transmembrane region" description="Helical" evidence="1">
    <location>
        <begin position="152"/>
        <end position="172"/>
    </location>
</feature>
<dbReference type="GO" id="GO:0140284">
    <property type="term" value="C:endoplasmic reticulum-endosome membrane contact site"/>
    <property type="evidence" value="ECO:0007669"/>
    <property type="project" value="TreeGrafter"/>
</dbReference>
<dbReference type="CDD" id="cd00170">
    <property type="entry name" value="SEC14"/>
    <property type="match status" value="1"/>
</dbReference>
<dbReference type="InterPro" id="IPR053012">
    <property type="entry name" value="ER-organelle_contact"/>
</dbReference>
<dbReference type="AlphaFoldDB" id="A0A1Y3AT48"/>
<sequence>MTIENENLSEIIAEIRSHLLDLYAKNKELYDENDIERIRNEDRLIERDYLFRKSVKDSKEMMAAAMRFRKEMGAPKLKATDFPIEFHKLAIVFPYGYDKYGNGLIYLRPRLFRRIKEFEQLFRKFVLYQVEDLDKKTNQNGMALIMDLRSTGFANVDMEFMLFFLKVLLQYFPYLLNYVYVYQMPFLFRSIWYAIYRLLPSEHVHKVKMITDKDIFDHIDRKNVPLFMGGLCKKNFYYLPENCITPVELGFSEKEFYRHLKFYKNSFEECEKERKQLVKYEMELL</sequence>
<dbReference type="OrthoDB" id="75724at2759"/>
<dbReference type="SUPFAM" id="SSF52087">
    <property type="entry name" value="CRAL/TRIO domain"/>
    <property type="match status" value="1"/>
</dbReference>
<dbReference type="GO" id="GO:0012505">
    <property type="term" value="C:endomembrane system"/>
    <property type="evidence" value="ECO:0007669"/>
    <property type="project" value="TreeGrafter"/>
</dbReference>
<dbReference type="InterPro" id="IPR036865">
    <property type="entry name" value="CRAL-TRIO_dom_sf"/>
</dbReference>
<evidence type="ECO:0000256" key="1">
    <source>
        <dbReference type="SAM" id="Phobius"/>
    </source>
</evidence>
<dbReference type="PANTHER" id="PTHR46384">
    <property type="entry name" value="MOTILE SPERM DOMAIN-CONTAINING PROTEIN 2"/>
    <property type="match status" value="1"/>
</dbReference>
<dbReference type="Proteomes" id="UP000194236">
    <property type="component" value="Unassembled WGS sequence"/>
</dbReference>
<protein>
    <recommendedName>
        <fullName evidence="2">CRAL-TRIO domain-containing protein</fullName>
    </recommendedName>
</protein>
<evidence type="ECO:0000313" key="3">
    <source>
        <dbReference type="EMBL" id="OTF71639.1"/>
    </source>
</evidence>
<name>A0A1Y3AT48_EURMA</name>
<evidence type="ECO:0000313" key="4">
    <source>
        <dbReference type="Proteomes" id="UP000194236"/>
    </source>
</evidence>
<comment type="caution">
    <text evidence="3">The sequence shown here is derived from an EMBL/GenBank/DDBJ whole genome shotgun (WGS) entry which is preliminary data.</text>
</comment>
<evidence type="ECO:0000259" key="2">
    <source>
        <dbReference type="PROSITE" id="PS50191"/>
    </source>
</evidence>
<feature type="domain" description="CRAL-TRIO" evidence="2">
    <location>
        <begin position="74"/>
        <end position="236"/>
    </location>
</feature>
<accession>A0A1Y3AT48</accession>
<dbReference type="InterPro" id="IPR001251">
    <property type="entry name" value="CRAL-TRIO_dom"/>
</dbReference>
<proteinExistence type="predicted"/>
<dbReference type="SMART" id="SM00516">
    <property type="entry name" value="SEC14"/>
    <property type="match status" value="1"/>
</dbReference>
<dbReference type="PANTHER" id="PTHR46384:SF1">
    <property type="entry name" value="MOTILE SPERM DOMAIN-CONTAINING PROTEIN 2"/>
    <property type="match status" value="1"/>
</dbReference>
<keyword evidence="4" id="KW-1185">Reference proteome</keyword>
<keyword evidence="1" id="KW-1133">Transmembrane helix</keyword>
<keyword evidence="1" id="KW-0812">Transmembrane</keyword>